<dbReference type="EMBL" id="JBHRZS010000007">
    <property type="protein sequence ID" value="MFC3881346.1"/>
    <property type="molecule type" value="Genomic_DNA"/>
</dbReference>
<protein>
    <recommendedName>
        <fullName evidence="3">HNH endonuclease</fullName>
    </recommendedName>
</protein>
<reference evidence="2" key="1">
    <citation type="journal article" date="2019" name="Int. J. Syst. Evol. Microbiol.">
        <title>The Global Catalogue of Microorganisms (GCM) 10K type strain sequencing project: providing services to taxonomists for standard genome sequencing and annotation.</title>
        <authorList>
            <consortium name="The Broad Institute Genomics Platform"/>
            <consortium name="The Broad Institute Genome Sequencing Center for Infectious Disease"/>
            <person name="Wu L."/>
            <person name="Ma J."/>
        </authorList>
    </citation>
    <scope>NUCLEOTIDE SEQUENCE [LARGE SCALE GENOMIC DNA]</scope>
    <source>
        <strain evidence="2">CCUG 60523</strain>
    </source>
</reference>
<evidence type="ECO:0000313" key="2">
    <source>
        <dbReference type="Proteomes" id="UP001595805"/>
    </source>
</evidence>
<evidence type="ECO:0000313" key="1">
    <source>
        <dbReference type="EMBL" id="MFC3881346.1"/>
    </source>
</evidence>
<sequence length="91" mass="10352">MNIFETFKNLFGSTPISDTPEGFCPNCWGRQKYQGAFYNAIKNEEITTKNVDQKKGWIEGYVERNLTGIKLVSTDGGLLCNYCHTKYSPTE</sequence>
<proteinExistence type="predicted"/>
<keyword evidence="2" id="KW-1185">Reference proteome</keyword>
<gene>
    <name evidence="1" type="ORF">ACFOSV_14225</name>
</gene>
<dbReference type="Proteomes" id="UP001595805">
    <property type="component" value="Unassembled WGS sequence"/>
</dbReference>
<organism evidence="1 2">
    <name type="scientific">Algoriphagus namhaensis</name>
    <dbReference type="NCBI Taxonomy" id="915353"/>
    <lineage>
        <taxon>Bacteria</taxon>
        <taxon>Pseudomonadati</taxon>
        <taxon>Bacteroidota</taxon>
        <taxon>Cytophagia</taxon>
        <taxon>Cytophagales</taxon>
        <taxon>Cyclobacteriaceae</taxon>
        <taxon>Algoriphagus</taxon>
    </lineage>
</organism>
<dbReference type="RefSeq" id="WP_377906687.1">
    <property type="nucleotide sequence ID" value="NZ_JBHRZS010000007.1"/>
</dbReference>
<accession>A0ABV8AWL9</accession>
<evidence type="ECO:0008006" key="3">
    <source>
        <dbReference type="Google" id="ProtNLM"/>
    </source>
</evidence>
<comment type="caution">
    <text evidence="1">The sequence shown here is derived from an EMBL/GenBank/DDBJ whole genome shotgun (WGS) entry which is preliminary data.</text>
</comment>
<name>A0ABV8AWL9_9BACT</name>